<accession>A0A1G2RB16</accession>
<evidence type="ECO:0000256" key="2">
    <source>
        <dbReference type="SAM" id="Phobius"/>
    </source>
</evidence>
<feature type="region of interest" description="Disordered" evidence="1">
    <location>
        <begin position="1"/>
        <end position="42"/>
    </location>
</feature>
<sequence>MPEETEQNEESPEESPEEETEETAVDEDEETAEEDQGAGGIGNLLSPEGFVMMSVATTIDLISIIIVFVGLDDFGITDIIGMIIIGSWMFFKSGTMPEKPQRPGKPEVPTKGGGKILKRFALTGVAELVPYLGVIPWWTISVYQTLTE</sequence>
<feature type="compositionally biased region" description="Acidic residues" evidence="1">
    <location>
        <begin position="1"/>
        <end position="36"/>
    </location>
</feature>
<name>A0A1G2RB16_9BACT</name>
<feature type="transmembrane region" description="Helical" evidence="2">
    <location>
        <begin position="50"/>
        <end position="68"/>
    </location>
</feature>
<proteinExistence type="predicted"/>
<reference evidence="3 4" key="1">
    <citation type="journal article" date="2016" name="Nat. Commun.">
        <title>Thousands of microbial genomes shed light on interconnected biogeochemical processes in an aquifer system.</title>
        <authorList>
            <person name="Anantharaman K."/>
            <person name="Brown C.T."/>
            <person name="Hug L.A."/>
            <person name="Sharon I."/>
            <person name="Castelle C.J."/>
            <person name="Probst A.J."/>
            <person name="Thomas B.C."/>
            <person name="Singh A."/>
            <person name="Wilkins M.J."/>
            <person name="Karaoz U."/>
            <person name="Brodie E.L."/>
            <person name="Williams K.H."/>
            <person name="Hubbard S.S."/>
            <person name="Banfield J.F."/>
        </authorList>
    </citation>
    <scope>NUCLEOTIDE SEQUENCE [LARGE SCALE GENOMIC DNA]</scope>
</reference>
<comment type="caution">
    <text evidence="3">The sequence shown here is derived from an EMBL/GenBank/DDBJ whole genome shotgun (WGS) entry which is preliminary data.</text>
</comment>
<evidence type="ECO:0000256" key="1">
    <source>
        <dbReference type="SAM" id="MobiDB-lite"/>
    </source>
</evidence>
<evidence type="ECO:0000313" key="4">
    <source>
        <dbReference type="Proteomes" id="UP000177078"/>
    </source>
</evidence>
<feature type="transmembrane region" description="Helical" evidence="2">
    <location>
        <begin position="120"/>
        <end position="140"/>
    </location>
</feature>
<gene>
    <name evidence="3" type="ORF">A3F15_00730</name>
</gene>
<keyword evidence="2" id="KW-1133">Transmembrane helix</keyword>
<organism evidence="3 4">
    <name type="scientific">Candidatus Wildermuthbacteria bacterium RIFCSPHIGHO2_12_FULL_40_12</name>
    <dbReference type="NCBI Taxonomy" id="1802457"/>
    <lineage>
        <taxon>Bacteria</taxon>
        <taxon>Candidatus Wildermuthiibacteriota</taxon>
    </lineage>
</organism>
<dbReference type="AlphaFoldDB" id="A0A1G2RB16"/>
<dbReference type="EMBL" id="MHUC01000039">
    <property type="protein sequence ID" value="OHA70034.1"/>
    <property type="molecule type" value="Genomic_DNA"/>
</dbReference>
<keyword evidence="2" id="KW-0812">Transmembrane</keyword>
<keyword evidence="2" id="KW-0472">Membrane</keyword>
<protein>
    <submittedName>
        <fullName evidence="3">Uncharacterized protein</fullName>
    </submittedName>
</protein>
<evidence type="ECO:0000313" key="3">
    <source>
        <dbReference type="EMBL" id="OHA70034.1"/>
    </source>
</evidence>
<dbReference type="Proteomes" id="UP000177078">
    <property type="component" value="Unassembled WGS sequence"/>
</dbReference>